<dbReference type="AlphaFoldDB" id="A0A382TSM1"/>
<name>A0A382TSM1_9ZZZZ</name>
<dbReference type="InterPro" id="IPR001509">
    <property type="entry name" value="Epimerase_deHydtase"/>
</dbReference>
<organism evidence="3">
    <name type="scientific">marine metagenome</name>
    <dbReference type="NCBI Taxonomy" id="408172"/>
    <lineage>
        <taxon>unclassified sequences</taxon>
        <taxon>metagenomes</taxon>
        <taxon>ecological metagenomes</taxon>
    </lineage>
</organism>
<gene>
    <name evidence="3" type="ORF">METZ01_LOCUS377904</name>
</gene>
<comment type="similarity">
    <text evidence="1">Belongs to the NAD(P)-dependent epimerase/dehydratase family.</text>
</comment>
<dbReference type="Pfam" id="PF01370">
    <property type="entry name" value="Epimerase"/>
    <property type="match status" value="1"/>
</dbReference>
<evidence type="ECO:0000256" key="1">
    <source>
        <dbReference type="ARBA" id="ARBA00007637"/>
    </source>
</evidence>
<feature type="domain" description="NAD-dependent epimerase/dehydratase" evidence="2">
    <location>
        <begin position="3"/>
        <end position="238"/>
    </location>
</feature>
<accession>A0A382TSM1</accession>
<dbReference type="PANTHER" id="PTHR43000">
    <property type="entry name" value="DTDP-D-GLUCOSE 4,6-DEHYDRATASE-RELATED"/>
    <property type="match status" value="1"/>
</dbReference>
<dbReference type="Gene3D" id="3.40.50.720">
    <property type="entry name" value="NAD(P)-binding Rossmann-like Domain"/>
    <property type="match status" value="1"/>
</dbReference>
<dbReference type="InterPro" id="IPR036291">
    <property type="entry name" value="NAD(P)-bd_dom_sf"/>
</dbReference>
<evidence type="ECO:0000259" key="2">
    <source>
        <dbReference type="Pfam" id="PF01370"/>
    </source>
</evidence>
<dbReference type="Gene3D" id="3.90.25.10">
    <property type="entry name" value="UDP-galactose 4-epimerase, domain 1"/>
    <property type="match status" value="1"/>
</dbReference>
<feature type="non-terminal residue" evidence="3">
    <location>
        <position position="1"/>
    </location>
</feature>
<dbReference type="EMBL" id="UINC01138854">
    <property type="protein sequence ID" value="SVD25050.1"/>
    <property type="molecule type" value="Genomic_DNA"/>
</dbReference>
<proteinExistence type="inferred from homology"/>
<reference evidence="3" key="1">
    <citation type="submission" date="2018-05" db="EMBL/GenBank/DDBJ databases">
        <authorList>
            <person name="Lanie J.A."/>
            <person name="Ng W.-L."/>
            <person name="Kazmierczak K.M."/>
            <person name="Andrzejewski T.M."/>
            <person name="Davidsen T.M."/>
            <person name="Wayne K.J."/>
            <person name="Tettelin H."/>
            <person name="Glass J.I."/>
            <person name="Rusch D."/>
            <person name="Podicherti R."/>
            <person name="Tsui H.-C.T."/>
            <person name="Winkler M.E."/>
        </authorList>
    </citation>
    <scope>NUCLEOTIDE SEQUENCE</scope>
</reference>
<evidence type="ECO:0000313" key="3">
    <source>
        <dbReference type="EMBL" id="SVD25050.1"/>
    </source>
</evidence>
<sequence length="278" mass="31023">MKVLVTGGAGFIGSHLIDRLLDKGNEVACVDNFILGRREHLEDALINPKFSLHDLDLLDLEKLDKLFRDESFEVVFHFAANSDIRAGTQSTLRDLELTFLTTYHVLECMQKYGVRKIFFASTGAIFGEQTERLKENSPFQPESLYGASKSASEAFISAFSGLYDLQAWICRFPNVVGDRSTHGIIYDLLEKLDSNPSVLEVLGDGKQSKPYMYVHELIQALLFIFENATEKMNVFNIGPGDQTTVAQIAGLVIEGYEAEQDISYTGGSQGWKGDVPKY</sequence>
<feature type="non-terminal residue" evidence="3">
    <location>
        <position position="278"/>
    </location>
</feature>
<dbReference type="SUPFAM" id="SSF51735">
    <property type="entry name" value="NAD(P)-binding Rossmann-fold domains"/>
    <property type="match status" value="1"/>
</dbReference>
<protein>
    <recommendedName>
        <fullName evidence="2">NAD-dependent epimerase/dehydratase domain-containing protein</fullName>
    </recommendedName>
</protein>